<dbReference type="Pfam" id="PF15609">
    <property type="entry name" value="PRTase_2"/>
    <property type="match status" value="1"/>
</dbReference>
<organism evidence="3 4">
    <name type="scientific">Spirilliplanes yamanashiensis</name>
    <dbReference type="NCBI Taxonomy" id="42233"/>
    <lineage>
        <taxon>Bacteria</taxon>
        <taxon>Bacillati</taxon>
        <taxon>Actinomycetota</taxon>
        <taxon>Actinomycetes</taxon>
        <taxon>Micromonosporales</taxon>
        <taxon>Micromonosporaceae</taxon>
        <taxon>Spirilliplanes</taxon>
    </lineage>
</organism>
<dbReference type="EMBL" id="BOOY01000018">
    <property type="protein sequence ID" value="GIJ03138.1"/>
    <property type="molecule type" value="Genomic_DNA"/>
</dbReference>
<evidence type="ECO:0000313" key="3">
    <source>
        <dbReference type="EMBL" id="GIJ03138.1"/>
    </source>
</evidence>
<dbReference type="InterPro" id="IPR022537">
    <property type="entry name" value="TRSP_dom"/>
</dbReference>
<dbReference type="InterPro" id="IPR000836">
    <property type="entry name" value="PRTase_dom"/>
</dbReference>
<evidence type="ECO:0000313" key="4">
    <source>
        <dbReference type="Proteomes" id="UP000652013"/>
    </source>
</evidence>
<dbReference type="CDD" id="cd06223">
    <property type="entry name" value="PRTases_typeI"/>
    <property type="match status" value="1"/>
</dbReference>
<proteinExistence type="predicted"/>
<comment type="caution">
    <text evidence="3">The sequence shown here is derived from an EMBL/GenBank/DDBJ whole genome shotgun (WGS) entry which is preliminary data.</text>
</comment>
<gene>
    <name evidence="3" type="ORF">Sya03_24900</name>
</gene>
<dbReference type="Proteomes" id="UP000652013">
    <property type="component" value="Unassembled WGS sequence"/>
</dbReference>
<dbReference type="SUPFAM" id="SSF53271">
    <property type="entry name" value="PRTase-like"/>
    <property type="match status" value="1"/>
</dbReference>
<evidence type="ECO:0008006" key="5">
    <source>
        <dbReference type="Google" id="ProtNLM"/>
    </source>
</evidence>
<dbReference type="PIRSF" id="PIRSF020967">
    <property type="entry name" value="UCP020967"/>
    <property type="match status" value="1"/>
</dbReference>
<reference evidence="3" key="1">
    <citation type="submission" date="2021-01" db="EMBL/GenBank/DDBJ databases">
        <title>Whole genome shotgun sequence of Spirilliplanes yamanashiensis NBRC 15828.</title>
        <authorList>
            <person name="Komaki H."/>
            <person name="Tamura T."/>
        </authorList>
    </citation>
    <scope>NUCLEOTIDE SEQUENCE</scope>
    <source>
        <strain evidence="3">NBRC 15828</strain>
    </source>
</reference>
<dbReference type="InterPro" id="IPR041688">
    <property type="entry name" value="PRTase_2"/>
</dbReference>
<dbReference type="Gene3D" id="3.40.50.2020">
    <property type="match status" value="1"/>
</dbReference>
<sequence length="435" mass="45165">MSDLGRGPGAWTAERLGIRLADAPGTPIPVADLAGLAVRRNPRRAHLVVSRVLGKHVPVDPHLACTAGRALARRVAGALAARPGTGAPLVLGYAETATALGHLVADALPGAGYLHSTRRSAPPGAAVIRFEEAHSHATEHLLQPADPAMVPAGGPVVLVDDELTTGRTAVATIRALHELHPRPHYVVASLLDLRSDADRQALAAVGASLGARIDVVALGAARLDLPADVLRRAQRLADAVNQPDAPVVAVGAPVQRLAPRWPAGLPEGGRHGFTTAHREPFTLAVDRLAGHVSDLLPSRGDVLVLGAEELMYAPLRLAAALAGRVDTPVRFSSTTRSPVLPVDDPGYAVRTRLTFPAHDGTDGVRYAYNVAAGRHGVRFALVVLVVDDAGDTPDLWREDGLVAALRSAADRVTVVVLPVVPATSLAAVSAPAAAR</sequence>
<feature type="domain" description="TRSP" evidence="1">
    <location>
        <begin position="267"/>
        <end position="405"/>
    </location>
</feature>
<keyword evidence="4" id="KW-1185">Reference proteome</keyword>
<feature type="domain" description="Orotate phosphoribosyltransferase-like" evidence="2">
    <location>
        <begin position="33"/>
        <end position="219"/>
    </location>
</feature>
<evidence type="ECO:0000259" key="2">
    <source>
        <dbReference type="Pfam" id="PF15609"/>
    </source>
</evidence>
<name>A0A8J3Y7B0_9ACTN</name>
<dbReference type="InterPro" id="IPR011214">
    <property type="entry name" value="UCP020967"/>
</dbReference>
<dbReference type="AlphaFoldDB" id="A0A8J3Y7B0"/>
<dbReference type="Pfam" id="PF12500">
    <property type="entry name" value="TRSP"/>
    <property type="match status" value="1"/>
</dbReference>
<evidence type="ECO:0000259" key="1">
    <source>
        <dbReference type="Pfam" id="PF12500"/>
    </source>
</evidence>
<protein>
    <recommendedName>
        <fullName evidence="5">Phosphoribosyltransferase</fullName>
    </recommendedName>
</protein>
<dbReference type="RefSeq" id="WP_203938424.1">
    <property type="nucleotide sequence ID" value="NZ_BAAAGJ010000005.1"/>
</dbReference>
<accession>A0A8J3Y7B0</accession>
<dbReference type="InterPro" id="IPR029057">
    <property type="entry name" value="PRTase-like"/>
</dbReference>